<dbReference type="Proteomes" id="UP001175000">
    <property type="component" value="Unassembled WGS sequence"/>
</dbReference>
<protein>
    <submittedName>
        <fullName evidence="2">Uncharacterized protein</fullName>
    </submittedName>
</protein>
<feature type="region of interest" description="Disordered" evidence="1">
    <location>
        <begin position="1"/>
        <end position="64"/>
    </location>
</feature>
<gene>
    <name evidence="2" type="ORF">B0T14DRAFT_526085</name>
</gene>
<evidence type="ECO:0000256" key="1">
    <source>
        <dbReference type="SAM" id="MobiDB-lite"/>
    </source>
</evidence>
<keyword evidence="3" id="KW-1185">Reference proteome</keyword>
<organism evidence="2 3">
    <name type="scientific">Immersiella caudata</name>
    <dbReference type="NCBI Taxonomy" id="314043"/>
    <lineage>
        <taxon>Eukaryota</taxon>
        <taxon>Fungi</taxon>
        <taxon>Dikarya</taxon>
        <taxon>Ascomycota</taxon>
        <taxon>Pezizomycotina</taxon>
        <taxon>Sordariomycetes</taxon>
        <taxon>Sordariomycetidae</taxon>
        <taxon>Sordariales</taxon>
        <taxon>Lasiosphaeriaceae</taxon>
        <taxon>Immersiella</taxon>
    </lineage>
</organism>
<proteinExistence type="predicted"/>
<reference evidence="2" key="1">
    <citation type="submission" date="2023-06" db="EMBL/GenBank/DDBJ databases">
        <title>Genome-scale phylogeny and comparative genomics of the fungal order Sordariales.</title>
        <authorList>
            <consortium name="Lawrence Berkeley National Laboratory"/>
            <person name="Hensen N."/>
            <person name="Bonometti L."/>
            <person name="Westerberg I."/>
            <person name="Brannstrom I.O."/>
            <person name="Guillou S."/>
            <person name="Cros-Aarteil S."/>
            <person name="Calhoun S."/>
            <person name="Haridas S."/>
            <person name="Kuo A."/>
            <person name="Mondo S."/>
            <person name="Pangilinan J."/>
            <person name="Riley R."/>
            <person name="Labutti K."/>
            <person name="Andreopoulos B."/>
            <person name="Lipzen A."/>
            <person name="Chen C."/>
            <person name="Yanf M."/>
            <person name="Daum C."/>
            <person name="Ng V."/>
            <person name="Clum A."/>
            <person name="Steindorff A."/>
            <person name="Ohm R."/>
            <person name="Martin F."/>
            <person name="Silar P."/>
            <person name="Natvig D."/>
            <person name="Lalanne C."/>
            <person name="Gautier V."/>
            <person name="Ament-Velasquez S.L."/>
            <person name="Kruys A."/>
            <person name="Hutchinson M.I."/>
            <person name="Powell A.J."/>
            <person name="Barry K."/>
            <person name="Miller A.N."/>
            <person name="Grigoriev I.V."/>
            <person name="Debuchy R."/>
            <person name="Gladieux P."/>
            <person name="Thoren M.H."/>
            <person name="Johannesson H."/>
        </authorList>
    </citation>
    <scope>NUCLEOTIDE SEQUENCE</scope>
    <source>
        <strain evidence="2">CBS 606.72</strain>
    </source>
</reference>
<name>A0AA39WDG0_9PEZI</name>
<sequence length="121" mass="13658">MSNMATTTTTLQQEHLRDYTIRLTGGSEAATPEPSPVEAPQPRVENPPGWETEYREVPPYRPVNRQLDHGTRPWGSNSVETVFVYNLFQGVWLKSTASWLWRITGGRFDSQAFTMTIGGES</sequence>
<evidence type="ECO:0000313" key="3">
    <source>
        <dbReference type="Proteomes" id="UP001175000"/>
    </source>
</evidence>
<accession>A0AA39WDG0</accession>
<evidence type="ECO:0000313" key="2">
    <source>
        <dbReference type="EMBL" id="KAK0613363.1"/>
    </source>
</evidence>
<dbReference type="EMBL" id="JAULSU010000006">
    <property type="protein sequence ID" value="KAK0613363.1"/>
    <property type="molecule type" value="Genomic_DNA"/>
</dbReference>
<comment type="caution">
    <text evidence="2">The sequence shown here is derived from an EMBL/GenBank/DDBJ whole genome shotgun (WGS) entry which is preliminary data.</text>
</comment>
<feature type="compositionally biased region" description="Polar residues" evidence="1">
    <location>
        <begin position="1"/>
        <end position="13"/>
    </location>
</feature>
<dbReference type="AlphaFoldDB" id="A0AA39WDG0"/>